<feature type="transmembrane region" description="Helical" evidence="1">
    <location>
        <begin position="254"/>
        <end position="274"/>
    </location>
</feature>
<keyword evidence="1" id="KW-1133">Transmembrane helix</keyword>
<dbReference type="RefSeq" id="WP_270044013.1">
    <property type="nucleotide sequence ID" value="NZ_JAPDOD010000037.1"/>
</dbReference>
<feature type="transmembrane region" description="Helical" evidence="1">
    <location>
        <begin position="198"/>
        <end position="219"/>
    </location>
</feature>
<comment type="caution">
    <text evidence="2">The sequence shown here is derived from an EMBL/GenBank/DDBJ whole genome shotgun (WGS) entry which is preliminary data.</text>
</comment>
<feature type="transmembrane region" description="Helical" evidence="1">
    <location>
        <begin position="543"/>
        <end position="563"/>
    </location>
</feature>
<keyword evidence="3" id="KW-1185">Reference proteome</keyword>
<name>A0A9X3N0E0_9ACTN</name>
<evidence type="ECO:0000313" key="3">
    <source>
        <dbReference type="Proteomes" id="UP001149140"/>
    </source>
</evidence>
<feature type="transmembrane region" description="Helical" evidence="1">
    <location>
        <begin position="674"/>
        <end position="692"/>
    </location>
</feature>
<organism evidence="2 3">
    <name type="scientific">Solirubrobacter ginsenosidimutans</name>
    <dbReference type="NCBI Taxonomy" id="490573"/>
    <lineage>
        <taxon>Bacteria</taxon>
        <taxon>Bacillati</taxon>
        <taxon>Actinomycetota</taxon>
        <taxon>Thermoleophilia</taxon>
        <taxon>Solirubrobacterales</taxon>
        <taxon>Solirubrobacteraceae</taxon>
        <taxon>Solirubrobacter</taxon>
    </lineage>
</organism>
<proteinExistence type="predicted"/>
<feature type="transmembrane region" description="Helical" evidence="1">
    <location>
        <begin position="458"/>
        <end position="478"/>
    </location>
</feature>
<sequence>MGRGPLAVFVAVLAIAGLAALGYMTKSREVIASTPSAYTGLTVPLPVPAKGEACADEILFDTNAGIARFGATAPAGAPAPAIEVTAQGYPTGEYRSDYRSSYRVAGGWTGQRQLDVPLQPPPKAVFGTLCVRVLDDRAIDLVGTEDGRAFARPTVRVNGVVSPLELTLRLMEPGRHSYLSRLGQMTTHASTLKPFGAWWMWVLALALLVVAPLGVWATIRTALATDAGLAEDRPAPMGPIPSERVRRWYAAVPVWGRIAVALAVVTAWLFYWGLNTHVFQNDEDQYVYLSRWLWTDFPRSLWNFDVYGRGLQRLEVWMLALPAVLTDSPWSLALGRLLNAAAFVSTAIPVYLIGRILGLRPRWAALPALLSAVVPWAVVTTALLTENLAYPAFVWVLYTTVRTTLRPSPGNDVLALVAILVAGLSRSALLALAPMLPLTVLATSWRCGSIRTVLRDHVVLWGTIAVALVAVVPGLAGVGPTSGLATRLAGGYGTPWNIGVWTLVEKSGRYFSRIVTGTGFFAAAAGVPWLAVQLARTRDPARFAFSFGAVVSALLLFYALGSAGPDERYIVYLAPLVLLPAVTALALRELTPLGLGIGSVLAAALVLAEPWQSDQGPFMFFIWPAETFYARTAGLRLDSWLPGDAGTALAIVGLALGLAGVAVAMMLKWAPARLAGAPAVVLVAAVALSIPLQANYALSKHVDGAGSRSGPGLRARAFVDSNVPHGATVGELALGVGQTADFTYTWQEVQFYNQRVKTVFAPPGPNAAAVPPGDALVSGVEYDDATGLVRSPRPLTDYMVVPTQPEGAHLAGDVVASLSYIPVALLKVAKPARMLWRGSGFALDGTPPPTGGDVRVYGRGTCAGVGLAAPAGADATWRIEGDDGRVSTGTIPAGKTGSIKVPLPQLAARGYGDLKLTGTARVFAATVYPTCA</sequence>
<protein>
    <submittedName>
        <fullName evidence="2">Uncharacterized protein</fullName>
    </submittedName>
</protein>
<feature type="transmembrane region" description="Helical" evidence="1">
    <location>
        <begin position="510"/>
        <end position="531"/>
    </location>
</feature>
<gene>
    <name evidence="2" type="ORF">OM076_31130</name>
</gene>
<keyword evidence="1" id="KW-0472">Membrane</keyword>
<feature type="transmembrane region" description="Helical" evidence="1">
    <location>
        <begin position="594"/>
        <end position="611"/>
    </location>
</feature>
<feature type="transmembrane region" description="Helical" evidence="1">
    <location>
        <begin position="337"/>
        <end position="357"/>
    </location>
</feature>
<dbReference type="Proteomes" id="UP001149140">
    <property type="component" value="Unassembled WGS sequence"/>
</dbReference>
<dbReference type="EMBL" id="JAPDOD010000037">
    <property type="protein sequence ID" value="MDA0164763.1"/>
    <property type="molecule type" value="Genomic_DNA"/>
</dbReference>
<evidence type="ECO:0000313" key="2">
    <source>
        <dbReference type="EMBL" id="MDA0164763.1"/>
    </source>
</evidence>
<feature type="transmembrane region" description="Helical" evidence="1">
    <location>
        <begin position="645"/>
        <end position="667"/>
    </location>
</feature>
<evidence type="ECO:0000256" key="1">
    <source>
        <dbReference type="SAM" id="Phobius"/>
    </source>
</evidence>
<dbReference type="AlphaFoldDB" id="A0A9X3N0E0"/>
<accession>A0A9X3N0E0</accession>
<feature type="transmembrane region" description="Helical" evidence="1">
    <location>
        <begin position="569"/>
        <end position="587"/>
    </location>
</feature>
<feature type="transmembrane region" description="Helical" evidence="1">
    <location>
        <begin position="369"/>
        <end position="393"/>
    </location>
</feature>
<keyword evidence="1" id="KW-0812">Transmembrane</keyword>
<reference evidence="2" key="1">
    <citation type="submission" date="2022-10" db="EMBL/GenBank/DDBJ databases">
        <title>The WGS of Solirubrobacter ginsenosidimutans DSM 21036.</title>
        <authorList>
            <person name="Jiang Z."/>
        </authorList>
    </citation>
    <scope>NUCLEOTIDE SEQUENCE</scope>
    <source>
        <strain evidence="2">DSM 21036</strain>
    </source>
</reference>
<feature type="transmembrane region" description="Helical" evidence="1">
    <location>
        <begin position="413"/>
        <end position="438"/>
    </location>
</feature>